<keyword evidence="9" id="KW-1185">Reference proteome</keyword>
<feature type="transmembrane region" description="Helical" evidence="6">
    <location>
        <begin position="105"/>
        <end position="124"/>
    </location>
</feature>
<dbReference type="AlphaFoldDB" id="A0A5R8KID7"/>
<evidence type="ECO:0000256" key="1">
    <source>
        <dbReference type="ARBA" id="ARBA00004651"/>
    </source>
</evidence>
<evidence type="ECO:0000256" key="3">
    <source>
        <dbReference type="ARBA" id="ARBA00022692"/>
    </source>
</evidence>
<accession>A0A5R8KID7</accession>
<keyword evidence="3 6" id="KW-0812">Transmembrane</keyword>
<keyword evidence="4 6" id="KW-1133">Transmembrane helix</keyword>
<organism evidence="8 9">
    <name type="scientific">Phragmitibacter flavus</name>
    <dbReference type="NCBI Taxonomy" id="2576071"/>
    <lineage>
        <taxon>Bacteria</taxon>
        <taxon>Pseudomonadati</taxon>
        <taxon>Verrucomicrobiota</taxon>
        <taxon>Verrucomicrobiia</taxon>
        <taxon>Verrucomicrobiales</taxon>
        <taxon>Verrucomicrobiaceae</taxon>
        <taxon>Phragmitibacter</taxon>
    </lineage>
</organism>
<protein>
    <submittedName>
        <fullName evidence="8">RDD family protein</fullName>
    </submittedName>
</protein>
<dbReference type="Pfam" id="PF06271">
    <property type="entry name" value="RDD"/>
    <property type="match status" value="1"/>
</dbReference>
<evidence type="ECO:0000259" key="7">
    <source>
        <dbReference type="Pfam" id="PF06271"/>
    </source>
</evidence>
<comment type="caution">
    <text evidence="8">The sequence shown here is derived from an EMBL/GenBank/DDBJ whole genome shotgun (WGS) entry which is preliminary data.</text>
</comment>
<dbReference type="InterPro" id="IPR051791">
    <property type="entry name" value="Pra-immunoreactive"/>
</dbReference>
<evidence type="ECO:0000256" key="2">
    <source>
        <dbReference type="ARBA" id="ARBA00022475"/>
    </source>
</evidence>
<keyword evidence="5 6" id="KW-0472">Membrane</keyword>
<dbReference type="GO" id="GO:0005886">
    <property type="term" value="C:plasma membrane"/>
    <property type="evidence" value="ECO:0007669"/>
    <property type="project" value="UniProtKB-SubCell"/>
</dbReference>
<gene>
    <name evidence="8" type="ORF">FEM03_04560</name>
</gene>
<dbReference type="PANTHER" id="PTHR36115:SF4">
    <property type="entry name" value="MEMBRANE PROTEIN"/>
    <property type="match status" value="1"/>
</dbReference>
<sequence length="160" mass="18370">MKTETYNYMGFWSRFGATVIDTILLCLATYPLLILIYGWEYFDLNQTRFIAGPADFFITWIVPLVAILAFWMQKQATPGKMVIHAKIVDAKTGEKPILKQWIIRYIGYFVGAIPLGLGYFWVAFDARKQGWHDKMAGTIVVHTRDDRQAEHDGGQNGFQL</sequence>
<feature type="domain" description="RDD" evidence="7">
    <location>
        <begin position="9"/>
        <end position="137"/>
    </location>
</feature>
<evidence type="ECO:0000256" key="4">
    <source>
        <dbReference type="ARBA" id="ARBA00022989"/>
    </source>
</evidence>
<dbReference type="PANTHER" id="PTHR36115">
    <property type="entry name" value="PROLINE-RICH ANTIGEN HOMOLOG-RELATED"/>
    <property type="match status" value="1"/>
</dbReference>
<feature type="transmembrane region" description="Helical" evidence="6">
    <location>
        <begin position="49"/>
        <end position="71"/>
    </location>
</feature>
<dbReference type="EMBL" id="VAUV01000003">
    <property type="protein sequence ID" value="TLD72001.1"/>
    <property type="molecule type" value="Genomic_DNA"/>
</dbReference>
<dbReference type="OrthoDB" id="9793824at2"/>
<dbReference type="Proteomes" id="UP000306196">
    <property type="component" value="Unassembled WGS sequence"/>
</dbReference>
<keyword evidence="2" id="KW-1003">Cell membrane</keyword>
<dbReference type="RefSeq" id="WP_138085004.1">
    <property type="nucleotide sequence ID" value="NZ_VAUV01000003.1"/>
</dbReference>
<evidence type="ECO:0000313" key="8">
    <source>
        <dbReference type="EMBL" id="TLD72001.1"/>
    </source>
</evidence>
<evidence type="ECO:0000256" key="6">
    <source>
        <dbReference type="SAM" id="Phobius"/>
    </source>
</evidence>
<proteinExistence type="predicted"/>
<comment type="subcellular location">
    <subcellularLocation>
        <location evidence="1">Cell membrane</location>
        <topology evidence="1">Multi-pass membrane protein</topology>
    </subcellularLocation>
</comment>
<dbReference type="InterPro" id="IPR010432">
    <property type="entry name" value="RDD"/>
</dbReference>
<feature type="transmembrane region" description="Helical" evidence="6">
    <location>
        <begin position="12"/>
        <end position="37"/>
    </location>
</feature>
<reference evidence="8 9" key="1">
    <citation type="submission" date="2019-05" db="EMBL/GenBank/DDBJ databases">
        <title>Verrucobacter flavum gen. nov., sp. nov. a new member of the family Verrucomicrobiaceae.</title>
        <authorList>
            <person name="Szuroczki S."/>
            <person name="Abbaszade G."/>
            <person name="Szabo A."/>
            <person name="Felfoldi T."/>
            <person name="Schumann P."/>
            <person name="Boka K."/>
            <person name="Keki Z."/>
            <person name="Toumi M."/>
            <person name="Toth E."/>
        </authorList>
    </citation>
    <scope>NUCLEOTIDE SEQUENCE [LARGE SCALE GENOMIC DNA]</scope>
    <source>
        <strain evidence="8 9">MG-N-17</strain>
    </source>
</reference>
<evidence type="ECO:0000256" key="5">
    <source>
        <dbReference type="ARBA" id="ARBA00023136"/>
    </source>
</evidence>
<name>A0A5R8KID7_9BACT</name>
<evidence type="ECO:0000313" key="9">
    <source>
        <dbReference type="Proteomes" id="UP000306196"/>
    </source>
</evidence>